<evidence type="ECO:0000313" key="2">
    <source>
        <dbReference type="Proteomes" id="UP000298513"/>
    </source>
</evidence>
<proteinExistence type="predicted"/>
<dbReference type="AlphaFoldDB" id="A0A4Z1CYR4"/>
<dbReference type="Proteomes" id="UP000298513">
    <property type="component" value="Unassembled WGS sequence"/>
</dbReference>
<keyword evidence="2" id="KW-1185">Reference proteome</keyword>
<organism evidence="1 2">
    <name type="scientific">Streptomyces griseoluteus</name>
    <dbReference type="NCBI Taxonomy" id="29306"/>
    <lineage>
        <taxon>Bacteria</taxon>
        <taxon>Bacillati</taxon>
        <taxon>Actinomycetota</taxon>
        <taxon>Actinomycetes</taxon>
        <taxon>Kitasatosporales</taxon>
        <taxon>Streptomycetaceae</taxon>
        <taxon>Streptomyces</taxon>
    </lineage>
</organism>
<dbReference type="EMBL" id="SRRU01000015">
    <property type="protein sequence ID" value="TGN74358.1"/>
    <property type="molecule type" value="Genomic_DNA"/>
</dbReference>
<protein>
    <submittedName>
        <fullName evidence="1">Uncharacterized protein</fullName>
    </submittedName>
</protein>
<evidence type="ECO:0000313" key="1">
    <source>
        <dbReference type="EMBL" id="TGN74358.1"/>
    </source>
</evidence>
<sequence length="70" mass="7423">MIDETHVAELLPARDDDAGLILLEGTAQVVDAASLTQEDHAGAAVLLTQAELVDRLGTVDRKQERASGEL</sequence>
<dbReference type="RefSeq" id="WP_135794411.1">
    <property type="nucleotide sequence ID" value="NZ_JBEPFF010000018.1"/>
</dbReference>
<comment type="caution">
    <text evidence="1">The sequence shown here is derived from an EMBL/GenBank/DDBJ whole genome shotgun (WGS) entry which is preliminary data.</text>
</comment>
<name>A0A4Z1CYR4_STRGP</name>
<reference evidence="1 2" key="1">
    <citation type="submission" date="2019-04" db="EMBL/GenBank/DDBJ databases">
        <title>Streptomyces sp. nov. Bv016 isolated from bark of Buahinia variegata.</title>
        <authorList>
            <person name="Kanchanasin P."/>
            <person name="Tanasupawat S."/>
            <person name="Yuki M."/>
            <person name="Kudo T."/>
        </authorList>
    </citation>
    <scope>NUCLEOTIDE SEQUENCE [LARGE SCALE GENOMIC DNA]</scope>
    <source>
        <strain evidence="1 2">JCM 4765</strain>
    </source>
</reference>
<accession>A0A4Z1CYR4</accession>
<gene>
    <name evidence="1" type="ORF">E5082_30070</name>
</gene>